<dbReference type="AlphaFoldDB" id="A0AAU9JPE5"/>
<proteinExistence type="predicted"/>
<evidence type="ECO:0000313" key="3">
    <source>
        <dbReference type="Proteomes" id="UP001162131"/>
    </source>
</evidence>
<dbReference type="Proteomes" id="UP001162131">
    <property type="component" value="Unassembled WGS sequence"/>
</dbReference>
<organism evidence="2 3">
    <name type="scientific">Blepharisma stoltei</name>
    <dbReference type="NCBI Taxonomy" id="1481888"/>
    <lineage>
        <taxon>Eukaryota</taxon>
        <taxon>Sar</taxon>
        <taxon>Alveolata</taxon>
        <taxon>Ciliophora</taxon>
        <taxon>Postciliodesmatophora</taxon>
        <taxon>Heterotrichea</taxon>
        <taxon>Heterotrichida</taxon>
        <taxon>Blepharismidae</taxon>
        <taxon>Blepharisma</taxon>
    </lineage>
</organism>
<dbReference type="SMART" id="SM00698">
    <property type="entry name" value="MORN"/>
    <property type="match status" value="3"/>
</dbReference>
<evidence type="ECO:0000256" key="1">
    <source>
        <dbReference type="ARBA" id="ARBA00022737"/>
    </source>
</evidence>
<comment type="caution">
    <text evidence="2">The sequence shown here is derived from an EMBL/GenBank/DDBJ whole genome shotgun (WGS) entry which is preliminary data.</text>
</comment>
<reference evidence="2" key="1">
    <citation type="submission" date="2021-09" db="EMBL/GenBank/DDBJ databases">
        <authorList>
            <consortium name="AG Swart"/>
            <person name="Singh M."/>
            <person name="Singh A."/>
            <person name="Seah K."/>
            <person name="Emmerich C."/>
        </authorList>
    </citation>
    <scope>NUCLEOTIDE SEQUENCE</scope>
    <source>
        <strain evidence="2">ATCC30299</strain>
    </source>
</reference>
<dbReference type="Pfam" id="PF02493">
    <property type="entry name" value="MORN"/>
    <property type="match status" value="3"/>
</dbReference>
<dbReference type="EMBL" id="CAJZBQ010000043">
    <property type="protein sequence ID" value="CAG9327481.1"/>
    <property type="molecule type" value="Genomic_DNA"/>
</dbReference>
<keyword evidence="1" id="KW-0677">Repeat</keyword>
<accession>A0AAU9JPE5</accession>
<evidence type="ECO:0000313" key="2">
    <source>
        <dbReference type="EMBL" id="CAG9327481.1"/>
    </source>
</evidence>
<dbReference type="PANTHER" id="PTHR23084:SF263">
    <property type="entry name" value="MORN REPEAT-CONTAINING PROTEIN 1"/>
    <property type="match status" value="1"/>
</dbReference>
<keyword evidence="3" id="KW-1185">Reference proteome</keyword>
<dbReference type="PANTHER" id="PTHR23084">
    <property type="entry name" value="PHOSPHATIDYLINOSITOL-4-PHOSPHATE 5-KINASE RELATED"/>
    <property type="match status" value="1"/>
</dbReference>
<dbReference type="Gene3D" id="2.20.110.10">
    <property type="entry name" value="Histone H3 K4-specific methyltransferase SET7/9 N-terminal domain"/>
    <property type="match status" value="2"/>
</dbReference>
<dbReference type="SUPFAM" id="SSF82185">
    <property type="entry name" value="Histone H3 K4-specific methyltransferase SET7/9 N-terminal domain"/>
    <property type="match status" value="1"/>
</dbReference>
<dbReference type="InterPro" id="IPR003409">
    <property type="entry name" value="MORN"/>
</dbReference>
<gene>
    <name evidence="2" type="ORF">BSTOLATCC_MIC43516</name>
</gene>
<name>A0AAU9JPE5_9CILI</name>
<sequence length="388" mass="45087">MFAKSNWKCFQLKDQSIYYGEVGYIKPSGDIALEENLTPEEKATLRKVRHGFGIQLFMTNASEVLCKYEGEWKNDKRTGQGLCIFPNGDLYQGKMHNDKRHGQGTYQWKDGRKYEGEWKQDRMEGSGSFSHSNGFKLQGLFNANYYLHKDLAVNPFLEEEQLQEEIKLQESHKKKTIKRLDLQKTEVKLHRIPNLQKLGEALAKVDSSGRIGIILTTQQSFLKKSEIFDALRRLNKQVFELDLKGLAQMKKEEGKESVRSAVRGVVADALTSGGILLLNLDDTTSNYNELYYPDIQEFYHSTSFPPYLFRPNEFKEKEEIWNAFCDGQEMGLDKSYQFLLWSKVKLEDSLDDQDILVKFEKRFSKILQLDRIDLILSHNDIEEEEQDS</sequence>
<protein>
    <submittedName>
        <fullName evidence="2">Uncharacterized protein</fullName>
    </submittedName>
</protein>